<feature type="region of interest" description="Disordered" evidence="1">
    <location>
        <begin position="1"/>
        <end position="76"/>
    </location>
</feature>
<dbReference type="EMBL" id="JAGPNK010000002">
    <property type="protein sequence ID" value="KAH7326233.1"/>
    <property type="molecule type" value="Genomic_DNA"/>
</dbReference>
<comment type="caution">
    <text evidence="2">The sequence shown here is derived from an EMBL/GenBank/DDBJ whole genome shotgun (WGS) entry which is preliminary data.</text>
</comment>
<dbReference type="AlphaFoldDB" id="A0A8K0T1J4"/>
<name>A0A8K0T1J4_9HYPO</name>
<evidence type="ECO:0000256" key="1">
    <source>
        <dbReference type="SAM" id="MobiDB-lite"/>
    </source>
</evidence>
<proteinExistence type="predicted"/>
<feature type="compositionally biased region" description="Pro residues" evidence="1">
    <location>
        <begin position="55"/>
        <end position="64"/>
    </location>
</feature>
<reference evidence="2" key="1">
    <citation type="journal article" date="2021" name="Nat. Commun.">
        <title>Genetic determinants of endophytism in the Arabidopsis root mycobiome.</title>
        <authorList>
            <person name="Mesny F."/>
            <person name="Miyauchi S."/>
            <person name="Thiergart T."/>
            <person name="Pickel B."/>
            <person name="Atanasova L."/>
            <person name="Karlsson M."/>
            <person name="Huettel B."/>
            <person name="Barry K.W."/>
            <person name="Haridas S."/>
            <person name="Chen C."/>
            <person name="Bauer D."/>
            <person name="Andreopoulos W."/>
            <person name="Pangilinan J."/>
            <person name="LaButti K."/>
            <person name="Riley R."/>
            <person name="Lipzen A."/>
            <person name="Clum A."/>
            <person name="Drula E."/>
            <person name="Henrissat B."/>
            <person name="Kohler A."/>
            <person name="Grigoriev I.V."/>
            <person name="Martin F.M."/>
            <person name="Hacquard S."/>
        </authorList>
    </citation>
    <scope>NUCLEOTIDE SEQUENCE</scope>
    <source>
        <strain evidence="2">MPI-CAGE-CH-0235</strain>
    </source>
</reference>
<sequence length="149" mass="16781">MPPQVHVPARPFTRMPLLNKSPKGGAGSPVGLRSAPWVIKPSTPKPQASQLQAPKHPPTRPPSLPSARQGLILPEEPWSRRRRRRVTTDNMPYYYVMDFIADMFSRRLAVILSAVIFFSHTGANPCPRISVTSRHVRSFVLSRLTQRHS</sequence>
<keyword evidence="3" id="KW-1185">Reference proteome</keyword>
<evidence type="ECO:0000313" key="3">
    <source>
        <dbReference type="Proteomes" id="UP000813444"/>
    </source>
</evidence>
<dbReference type="Proteomes" id="UP000813444">
    <property type="component" value="Unassembled WGS sequence"/>
</dbReference>
<protein>
    <submittedName>
        <fullName evidence="2">Uncharacterized protein</fullName>
    </submittedName>
</protein>
<organism evidence="2 3">
    <name type="scientific">Stachybotrys elegans</name>
    <dbReference type="NCBI Taxonomy" id="80388"/>
    <lineage>
        <taxon>Eukaryota</taxon>
        <taxon>Fungi</taxon>
        <taxon>Dikarya</taxon>
        <taxon>Ascomycota</taxon>
        <taxon>Pezizomycotina</taxon>
        <taxon>Sordariomycetes</taxon>
        <taxon>Hypocreomycetidae</taxon>
        <taxon>Hypocreales</taxon>
        <taxon>Stachybotryaceae</taxon>
        <taxon>Stachybotrys</taxon>
    </lineage>
</organism>
<gene>
    <name evidence="2" type="ORF">B0I35DRAFT_129419</name>
</gene>
<evidence type="ECO:0000313" key="2">
    <source>
        <dbReference type="EMBL" id="KAH7326233.1"/>
    </source>
</evidence>
<accession>A0A8K0T1J4</accession>